<feature type="domain" description="SGNH" evidence="3">
    <location>
        <begin position="400"/>
        <end position="638"/>
    </location>
</feature>
<accession>A0ABR4WH22</accession>
<protein>
    <recommendedName>
        <fullName evidence="6">Acyltransferase</fullName>
    </recommendedName>
</protein>
<keyword evidence="1" id="KW-1133">Transmembrane helix</keyword>
<dbReference type="PANTHER" id="PTHR23028">
    <property type="entry name" value="ACETYLTRANSFERASE"/>
    <property type="match status" value="1"/>
</dbReference>
<evidence type="ECO:0000256" key="1">
    <source>
        <dbReference type="SAM" id="Phobius"/>
    </source>
</evidence>
<evidence type="ECO:0000313" key="5">
    <source>
        <dbReference type="Proteomes" id="UP000029443"/>
    </source>
</evidence>
<keyword evidence="1" id="KW-0812">Transmembrane</keyword>
<dbReference type="Proteomes" id="UP000029443">
    <property type="component" value="Unassembled WGS sequence"/>
</dbReference>
<evidence type="ECO:0008006" key="6">
    <source>
        <dbReference type="Google" id="ProtNLM"/>
    </source>
</evidence>
<gene>
    <name evidence="4" type="ORF">T9A_00221</name>
</gene>
<feature type="transmembrane region" description="Helical" evidence="1">
    <location>
        <begin position="198"/>
        <end position="216"/>
    </location>
</feature>
<evidence type="ECO:0000259" key="2">
    <source>
        <dbReference type="Pfam" id="PF01757"/>
    </source>
</evidence>
<feature type="transmembrane region" description="Helical" evidence="1">
    <location>
        <begin position="228"/>
        <end position="246"/>
    </location>
</feature>
<dbReference type="PANTHER" id="PTHR23028:SF53">
    <property type="entry name" value="ACYL_TRANSF_3 DOMAIN-CONTAINING PROTEIN"/>
    <property type="match status" value="1"/>
</dbReference>
<comment type="caution">
    <text evidence="4">The sequence shown here is derived from an EMBL/GenBank/DDBJ whole genome shotgun (WGS) entry which is preliminary data.</text>
</comment>
<feature type="transmembrane region" description="Helical" evidence="1">
    <location>
        <begin position="74"/>
        <end position="94"/>
    </location>
</feature>
<dbReference type="Pfam" id="PF19040">
    <property type="entry name" value="SGNH"/>
    <property type="match status" value="1"/>
</dbReference>
<evidence type="ECO:0000259" key="3">
    <source>
        <dbReference type="Pfam" id="PF19040"/>
    </source>
</evidence>
<proteinExistence type="predicted"/>
<reference evidence="4 5" key="1">
    <citation type="submission" date="2012-09" db="EMBL/GenBank/DDBJ databases">
        <title>Genome Sequence of alkane-degrading Bacterium Alcanivorax jadensis T9.</title>
        <authorList>
            <person name="Lai Q."/>
            <person name="Shao Z."/>
        </authorList>
    </citation>
    <scope>NUCLEOTIDE SEQUENCE [LARGE SCALE GENOMIC DNA]</scope>
    <source>
        <strain evidence="4 5">T9</strain>
    </source>
</reference>
<feature type="transmembrane region" description="Helical" evidence="1">
    <location>
        <begin position="169"/>
        <end position="186"/>
    </location>
</feature>
<feature type="transmembrane region" description="Helical" evidence="1">
    <location>
        <begin position="283"/>
        <end position="302"/>
    </location>
</feature>
<name>A0ABR4WH22_9GAMM</name>
<feature type="transmembrane region" description="Helical" evidence="1">
    <location>
        <begin position="12"/>
        <end position="29"/>
    </location>
</feature>
<feature type="transmembrane region" description="Helical" evidence="1">
    <location>
        <begin position="252"/>
        <end position="271"/>
    </location>
</feature>
<dbReference type="RefSeq" id="WP_084573352.1">
    <property type="nucleotide sequence ID" value="NZ_ARXU01000001.1"/>
</dbReference>
<keyword evidence="1" id="KW-0472">Membrane</keyword>
<sequence>MQQRYLAHLDGLRAIAVGLVVVYHAGLGVFGAGFIGVDVFFVLSGFLITGQLVHNMQEGKFSFAQFYMRRIRRLAPAMLVVLLATLLAGAFVLLPEDLIYLSRLAALAVLSASNFYLANTTGGYFETETDEIALLHTWSLAVEEQYYLIWPLFLLVFLKFGARFWRPGLLAGIFLTSLAFSVWYTHADPMRAYYLLPARFHELFIGAMLAIAFQANKVPALPRSAREVMGWAGLLMILVPAVAWTAEIAFPGYLAAIPCLGTVILIYAGDGKSSINWLLTRRVMVWLGMLSYSLYLWHWPIFSFTTYATGEIDTISALAGIALAVVLSHLTWKFVEQPFRYRWTFPPKQTALRLFVVPLLLLAGVAVAIYEGDGLINRFDSSTVAKIHALESEPGRFPSQCDNQEDGLCADVLLLGDSHAQHFGDFIGILAKDAGLSYNVKWRAGCPAYAGLMPLNYKGEEVEIDEECPQVNDAILDEADNYGAIVLAGYWSLTDIKGDRYFFVTNANPEPSQANSNANIAAGLRETLRRITKAGSTPVLIYDNPQVEKRDFKCSRMNLLPFHDEPCSFPLSYVEEQQRLKRALFAQLADEFPQLKFIDPNSLLCSKESCYTELEGVPLYRDDDHLNQVGSEWLAKKMLENGNNPLKELVIRRQSGVVESQQ</sequence>
<organism evidence="4 5">
    <name type="scientific">Alcanivorax jadensis T9</name>
    <dbReference type="NCBI Taxonomy" id="1177181"/>
    <lineage>
        <taxon>Bacteria</taxon>
        <taxon>Pseudomonadati</taxon>
        <taxon>Pseudomonadota</taxon>
        <taxon>Gammaproteobacteria</taxon>
        <taxon>Oceanospirillales</taxon>
        <taxon>Alcanivoracaceae</taxon>
        <taxon>Alcanivorax</taxon>
    </lineage>
</organism>
<feature type="transmembrane region" description="Helical" evidence="1">
    <location>
        <begin position="352"/>
        <end position="370"/>
    </location>
</feature>
<feature type="transmembrane region" description="Helical" evidence="1">
    <location>
        <begin position="314"/>
        <end position="332"/>
    </location>
</feature>
<dbReference type="SUPFAM" id="SSF52266">
    <property type="entry name" value="SGNH hydrolase"/>
    <property type="match status" value="1"/>
</dbReference>
<feature type="transmembrane region" description="Helical" evidence="1">
    <location>
        <begin position="35"/>
        <end position="53"/>
    </location>
</feature>
<dbReference type="Pfam" id="PF01757">
    <property type="entry name" value="Acyl_transf_3"/>
    <property type="match status" value="1"/>
</dbReference>
<feature type="domain" description="Acyltransferase 3" evidence="2">
    <location>
        <begin position="9"/>
        <end position="330"/>
    </location>
</feature>
<dbReference type="InterPro" id="IPR050879">
    <property type="entry name" value="Acyltransferase_3"/>
</dbReference>
<dbReference type="InterPro" id="IPR002656">
    <property type="entry name" value="Acyl_transf_3_dom"/>
</dbReference>
<dbReference type="InterPro" id="IPR043968">
    <property type="entry name" value="SGNH"/>
</dbReference>
<keyword evidence="5" id="KW-1185">Reference proteome</keyword>
<dbReference type="EMBL" id="ARXU01000001">
    <property type="protein sequence ID" value="KGD62901.1"/>
    <property type="molecule type" value="Genomic_DNA"/>
</dbReference>
<evidence type="ECO:0000313" key="4">
    <source>
        <dbReference type="EMBL" id="KGD62901.1"/>
    </source>
</evidence>